<gene>
    <name evidence="3" type="ORF">P245_13080</name>
</gene>
<organism evidence="3 4">
    <name type="scientific">Comamonas thiooxydans</name>
    <dbReference type="NCBI Taxonomy" id="363952"/>
    <lineage>
        <taxon>Bacteria</taxon>
        <taxon>Pseudomonadati</taxon>
        <taxon>Pseudomonadota</taxon>
        <taxon>Betaproteobacteria</taxon>
        <taxon>Burkholderiales</taxon>
        <taxon>Comamonadaceae</taxon>
        <taxon>Comamonas</taxon>
    </lineage>
</organism>
<keyword evidence="1" id="KW-0812">Transmembrane</keyword>
<proteinExistence type="predicted"/>
<keyword evidence="1" id="KW-0472">Membrane</keyword>
<feature type="transmembrane region" description="Helical" evidence="1">
    <location>
        <begin position="12"/>
        <end position="34"/>
    </location>
</feature>
<reference evidence="3 4" key="1">
    <citation type="submission" date="2013-09" db="EMBL/GenBank/DDBJ databases">
        <title>High correlation between genotypes and phenotypes of environmental bacteria Comamonas testosteroni strains.</title>
        <authorList>
            <person name="Liu L."/>
            <person name="Zhu W."/>
            <person name="Xia X."/>
            <person name="Xu B."/>
            <person name="Luo M."/>
            <person name="Wang G."/>
        </authorList>
    </citation>
    <scope>NUCLEOTIDE SEQUENCE [LARGE SCALE GENOMIC DNA]</scope>
    <source>
        <strain evidence="3 4">JL14</strain>
    </source>
</reference>
<dbReference type="Pfam" id="PF13400">
    <property type="entry name" value="Tad"/>
    <property type="match status" value="1"/>
</dbReference>
<protein>
    <recommendedName>
        <fullName evidence="2">Putative Flp pilus-assembly TadG-like N-terminal domain-containing protein</fullName>
    </recommendedName>
</protein>
<evidence type="ECO:0000259" key="2">
    <source>
        <dbReference type="Pfam" id="PF13400"/>
    </source>
</evidence>
<dbReference type="EMBL" id="AWTN01000090">
    <property type="protein sequence ID" value="KGG92099.1"/>
    <property type="molecule type" value="Genomic_DNA"/>
</dbReference>
<accession>A0A0E3BEC8</accession>
<dbReference type="InterPro" id="IPR028087">
    <property type="entry name" value="Tad_N"/>
</dbReference>
<comment type="caution">
    <text evidence="3">The sequence shown here is derived from an EMBL/GenBank/DDBJ whole genome shotgun (WGS) entry which is preliminary data.</text>
</comment>
<sequence length="403" mass="42590">MRGAAAALRRQHGAFLITFALFMLFLLGFMGLALDFGRLFVVRTELQTAADSCALAAARELDLQPSAVTRATSAGGTVGGRNGVQFQSGSANLITIRFSDTLIGSYSSSFPAASAKYAECQYALTGLKPWLLQALAAFSGNSAYANNLSVAARAVATRAPSQTACIIPVTLRWDSASLPTVGKWIPFDPGQSKSGNMTWGNLNGSTNASTTEADMLNGYCVSPTPKAIFTPGTQANTIAEVWNYRFGIYKNNYDPSTTGHPDYSSYRYYYNSAADNNWTGRDADGNIGNASQDFLAKRLNFTACGANPAACGLSSGGYKTVSQTPVLQANGADRRIVTLPITTGSGNYFNNKFACMLMLTPLQPSTMTSTFEYLGLATDASSPCKGNGLVGGTVGPLIPVLVR</sequence>
<name>A0A0E3BEC8_9BURK</name>
<evidence type="ECO:0000256" key="1">
    <source>
        <dbReference type="SAM" id="Phobius"/>
    </source>
</evidence>
<dbReference type="Proteomes" id="UP000029567">
    <property type="component" value="Unassembled WGS sequence"/>
</dbReference>
<feature type="domain" description="Putative Flp pilus-assembly TadG-like N-terminal" evidence="2">
    <location>
        <begin position="13"/>
        <end position="59"/>
    </location>
</feature>
<evidence type="ECO:0000313" key="4">
    <source>
        <dbReference type="Proteomes" id="UP000029567"/>
    </source>
</evidence>
<dbReference type="AlphaFoldDB" id="A0A0E3BEC8"/>
<keyword evidence="1" id="KW-1133">Transmembrane helix</keyword>
<evidence type="ECO:0000313" key="3">
    <source>
        <dbReference type="EMBL" id="KGG92099.1"/>
    </source>
</evidence>